<dbReference type="PANTHER" id="PTHR33198:SF19">
    <property type="entry name" value="CCHC-TYPE DOMAIN-CONTAINING PROTEIN"/>
    <property type="match status" value="1"/>
</dbReference>
<proteinExistence type="predicted"/>
<keyword evidence="3" id="KW-1185">Reference proteome</keyword>
<accession>A0A8K0D0R6</accession>
<dbReference type="AlphaFoldDB" id="A0A8K0D0R6"/>
<dbReference type="Proteomes" id="UP000801492">
    <property type="component" value="Unassembled WGS sequence"/>
</dbReference>
<organism evidence="2 3">
    <name type="scientific">Ignelater luminosus</name>
    <name type="common">Cucubano</name>
    <name type="synonym">Pyrophorus luminosus</name>
    <dbReference type="NCBI Taxonomy" id="2038154"/>
    <lineage>
        <taxon>Eukaryota</taxon>
        <taxon>Metazoa</taxon>
        <taxon>Ecdysozoa</taxon>
        <taxon>Arthropoda</taxon>
        <taxon>Hexapoda</taxon>
        <taxon>Insecta</taxon>
        <taxon>Pterygota</taxon>
        <taxon>Neoptera</taxon>
        <taxon>Endopterygota</taxon>
        <taxon>Coleoptera</taxon>
        <taxon>Polyphaga</taxon>
        <taxon>Elateriformia</taxon>
        <taxon>Elateroidea</taxon>
        <taxon>Elateridae</taxon>
        <taxon>Agrypninae</taxon>
        <taxon>Pyrophorini</taxon>
        <taxon>Ignelater</taxon>
    </lineage>
</organism>
<feature type="region of interest" description="Disordered" evidence="1">
    <location>
        <begin position="180"/>
        <end position="203"/>
    </location>
</feature>
<gene>
    <name evidence="2" type="ORF">ILUMI_08945</name>
</gene>
<evidence type="ECO:0000313" key="2">
    <source>
        <dbReference type="EMBL" id="KAF2897230.1"/>
    </source>
</evidence>
<name>A0A8K0D0R6_IGNLU</name>
<protein>
    <submittedName>
        <fullName evidence="2">Uncharacterized protein</fullName>
    </submittedName>
</protein>
<sequence length="258" mass="28660">MAVASSQLAVAVYIERLEQSFVANGVAQDSKVAVLLTLIGSKAYGVLRDICDPQKPSELSYDSLCHKLTQQFSIQTSVFHQRCHFYRLKQTQSETINDWFARVKKTATECQIGSVLDEKVKDKFVTGLINGLILDRLCEENYKQSLSSLVQIAVKKKAVIKESTRELNKLHISKVVKSQPVPVNHNEGGKGKKPDQVQGSATSESVQKVCRACELSSEDAVKEYDMYNLNKISYSLEPLLVEMLINETAVTAEVNTGT</sequence>
<dbReference type="EMBL" id="VTPC01004381">
    <property type="protein sequence ID" value="KAF2897230.1"/>
    <property type="molecule type" value="Genomic_DNA"/>
</dbReference>
<dbReference type="OrthoDB" id="6740708at2759"/>
<evidence type="ECO:0000313" key="3">
    <source>
        <dbReference type="Proteomes" id="UP000801492"/>
    </source>
</evidence>
<comment type="caution">
    <text evidence="2">The sequence shown here is derived from an EMBL/GenBank/DDBJ whole genome shotgun (WGS) entry which is preliminary data.</text>
</comment>
<reference evidence="2" key="1">
    <citation type="submission" date="2019-08" db="EMBL/GenBank/DDBJ databases">
        <title>The genome of the North American firefly Photinus pyralis.</title>
        <authorList>
            <consortium name="Photinus pyralis genome working group"/>
            <person name="Fallon T.R."/>
            <person name="Sander Lower S.E."/>
            <person name="Weng J.-K."/>
        </authorList>
    </citation>
    <scope>NUCLEOTIDE SEQUENCE</scope>
    <source>
        <strain evidence="2">TRF0915ILg1</strain>
        <tissue evidence="2">Whole body</tissue>
    </source>
</reference>
<dbReference type="PANTHER" id="PTHR33198">
    <property type="entry name" value="ANK_REP_REGION DOMAIN-CONTAINING PROTEIN-RELATED"/>
    <property type="match status" value="1"/>
</dbReference>
<feature type="non-terminal residue" evidence="2">
    <location>
        <position position="1"/>
    </location>
</feature>
<evidence type="ECO:0000256" key="1">
    <source>
        <dbReference type="SAM" id="MobiDB-lite"/>
    </source>
</evidence>